<dbReference type="Proteomes" id="UP000887578">
    <property type="component" value="Unplaced"/>
</dbReference>
<proteinExistence type="predicted"/>
<name>A0A914PXS9_9BILA</name>
<organism evidence="1 2">
    <name type="scientific">Panagrolaimus davidi</name>
    <dbReference type="NCBI Taxonomy" id="227884"/>
    <lineage>
        <taxon>Eukaryota</taxon>
        <taxon>Metazoa</taxon>
        <taxon>Ecdysozoa</taxon>
        <taxon>Nematoda</taxon>
        <taxon>Chromadorea</taxon>
        <taxon>Rhabditida</taxon>
        <taxon>Tylenchina</taxon>
        <taxon>Panagrolaimomorpha</taxon>
        <taxon>Panagrolaimoidea</taxon>
        <taxon>Panagrolaimidae</taxon>
        <taxon>Panagrolaimus</taxon>
    </lineage>
</organism>
<reference evidence="2" key="1">
    <citation type="submission" date="2022-11" db="UniProtKB">
        <authorList>
            <consortium name="WormBaseParasite"/>
        </authorList>
    </citation>
    <scope>IDENTIFICATION</scope>
</reference>
<evidence type="ECO:0000313" key="2">
    <source>
        <dbReference type="WBParaSite" id="PDA_v2.g2121.t1"/>
    </source>
</evidence>
<dbReference type="WBParaSite" id="PDA_v2.g2121.t1">
    <property type="protein sequence ID" value="PDA_v2.g2121.t1"/>
    <property type="gene ID" value="PDA_v2.g2121"/>
</dbReference>
<sequence length="520" mass="59304">MFSKMIDVCAFKKFIRDYPDVTMATKSVLLPPKDKQQFFCHSDSDSRYSELNLNQNYKCSKIFPIQSKSKSINENNKHFSNCNKQILDSFISDNQQKRKEPSLPWNKSTKSESLNLYNKIDEKQSQKQWKKDINSNANNKSTLSLHIKAYEKSVENSSNSNSNKSVKIVNKSLNFSSKFRYNFNYSDLEKALDETLISLGLEDDVLSEASTTIENPIIKSPKLNHSVQTPANRICNETQTNVGIDYEMCTETAAFEEQNVQEIFDHSITSEDPAFRDFLDKTHLTLGTDYEVASIAPTIENQSFQQTFNRSTNFEITTNSFFGGFNETEDILKNFDDDLDGDNFEESEKQPYIPPTFFHPKRSTTFNNNNNNSTFGETTNQNFGEYQTYQKRPPFEFFTLGGSVTVNTANTKPIPAFKGRCYSTSGHSISGRNVGDISFNETSETNASDTTFLSWGSRKSKCTKPPTGESSRAPYNFVPKVRNLTKIREDDIKSAKEYEKIYDFEEPLIVHGISDLVSIE</sequence>
<evidence type="ECO:0000313" key="1">
    <source>
        <dbReference type="Proteomes" id="UP000887578"/>
    </source>
</evidence>
<accession>A0A914PXS9</accession>
<keyword evidence="1" id="KW-1185">Reference proteome</keyword>
<dbReference type="AlphaFoldDB" id="A0A914PXS9"/>
<protein>
    <submittedName>
        <fullName evidence="2">Uncharacterized protein</fullName>
    </submittedName>
</protein>